<accession>A0ABW1JI65</accession>
<evidence type="ECO:0000256" key="2">
    <source>
        <dbReference type="ARBA" id="ARBA00009772"/>
    </source>
</evidence>
<protein>
    <submittedName>
        <fullName evidence="8">Flagellar biosynthetic protein FliR</fullName>
    </submittedName>
</protein>
<name>A0ABW1JI65_9ACTN</name>
<reference evidence="9" key="1">
    <citation type="journal article" date="2019" name="Int. J. Syst. Evol. Microbiol.">
        <title>The Global Catalogue of Microorganisms (GCM) 10K type strain sequencing project: providing services to taxonomists for standard genome sequencing and annotation.</title>
        <authorList>
            <consortium name="The Broad Institute Genomics Platform"/>
            <consortium name="The Broad Institute Genome Sequencing Center for Infectious Disease"/>
            <person name="Wu L."/>
            <person name="Ma J."/>
        </authorList>
    </citation>
    <scope>NUCLEOTIDE SEQUENCE [LARGE SCALE GENOMIC DNA]</scope>
    <source>
        <strain evidence="9">KACC 14249</strain>
    </source>
</reference>
<keyword evidence="3" id="KW-1003">Cell membrane</keyword>
<comment type="similarity">
    <text evidence="2">Belongs to the FliR/MopE/SpaR family.</text>
</comment>
<feature type="transmembrane region" description="Helical" evidence="7">
    <location>
        <begin position="6"/>
        <end position="26"/>
    </location>
</feature>
<keyword evidence="8" id="KW-0966">Cell projection</keyword>
<dbReference type="Pfam" id="PF01311">
    <property type="entry name" value="Bac_export_1"/>
    <property type="match status" value="1"/>
</dbReference>
<proteinExistence type="inferred from homology"/>
<dbReference type="Proteomes" id="UP001596189">
    <property type="component" value="Unassembled WGS sequence"/>
</dbReference>
<dbReference type="PRINTS" id="PR00953">
    <property type="entry name" value="TYPE3IMRPROT"/>
</dbReference>
<comment type="caution">
    <text evidence="8">The sequence shown here is derived from an EMBL/GenBank/DDBJ whole genome shotgun (WGS) entry which is preliminary data.</text>
</comment>
<feature type="transmembrane region" description="Helical" evidence="7">
    <location>
        <begin position="67"/>
        <end position="89"/>
    </location>
</feature>
<dbReference type="EMBL" id="JBHSRD010000006">
    <property type="protein sequence ID" value="MFC6008577.1"/>
    <property type="molecule type" value="Genomic_DNA"/>
</dbReference>
<dbReference type="InterPro" id="IPR002010">
    <property type="entry name" value="T3SS_IM_R"/>
</dbReference>
<feature type="transmembrane region" description="Helical" evidence="7">
    <location>
        <begin position="168"/>
        <end position="201"/>
    </location>
</feature>
<sequence>MPIDLPADLLLTVMLAAMRAAAWLAIAPPFSNKAIPRTVKALLSVVIALPVVAAGDLKPPPAETAAVISAMVLQLVTGAALGFLCLLIFTAVQAAGDLLDVFGGFSLSFAFDPLMQQGNAVFGKFFQLLSTTLLMASGAYLIVLQGFFRSYRAIPLDAGLNLATFSDVLAGGIGQMMLAALQIAAPVLAVLFLADVALGLLTRIAPSLNAFSLGFPFKIMLTLVLVGSVLVALPGVVDGLAGTAGATMLKVVGL</sequence>
<feature type="transmembrane region" description="Helical" evidence="7">
    <location>
        <begin position="125"/>
        <end position="148"/>
    </location>
</feature>
<feature type="transmembrane region" description="Helical" evidence="7">
    <location>
        <begin position="38"/>
        <end position="55"/>
    </location>
</feature>
<feature type="transmembrane region" description="Helical" evidence="7">
    <location>
        <begin position="213"/>
        <end position="233"/>
    </location>
</feature>
<keyword evidence="5 7" id="KW-1133">Transmembrane helix</keyword>
<keyword evidence="9" id="KW-1185">Reference proteome</keyword>
<evidence type="ECO:0000313" key="8">
    <source>
        <dbReference type="EMBL" id="MFC6008577.1"/>
    </source>
</evidence>
<dbReference type="RefSeq" id="WP_345714526.1">
    <property type="nucleotide sequence ID" value="NZ_BAABFP010000002.1"/>
</dbReference>
<organism evidence="8 9">
    <name type="scientific">Angustibacter luteus</name>
    <dbReference type="NCBI Taxonomy" id="658456"/>
    <lineage>
        <taxon>Bacteria</taxon>
        <taxon>Bacillati</taxon>
        <taxon>Actinomycetota</taxon>
        <taxon>Actinomycetes</taxon>
        <taxon>Kineosporiales</taxon>
        <taxon>Kineosporiaceae</taxon>
    </lineage>
</organism>
<keyword evidence="8" id="KW-0282">Flagellum</keyword>
<evidence type="ECO:0000256" key="6">
    <source>
        <dbReference type="ARBA" id="ARBA00023136"/>
    </source>
</evidence>
<keyword evidence="8" id="KW-0969">Cilium</keyword>
<comment type="subcellular location">
    <subcellularLocation>
        <location evidence="1">Cell membrane</location>
        <topology evidence="1">Multi-pass membrane protein</topology>
    </subcellularLocation>
</comment>
<keyword evidence="4 7" id="KW-0812">Transmembrane</keyword>
<dbReference type="PANTHER" id="PTHR30065">
    <property type="entry name" value="FLAGELLAR BIOSYNTHETIC PROTEIN FLIR"/>
    <property type="match status" value="1"/>
</dbReference>
<evidence type="ECO:0000313" key="9">
    <source>
        <dbReference type="Proteomes" id="UP001596189"/>
    </source>
</evidence>
<evidence type="ECO:0000256" key="5">
    <source>
        <dbReference type="ARBA" id="ARBA00022989"/>
    </source>
</evidence>
<evidence type="ECO:0000256" key="3">
    <source>
        <dbReference type="ARBA" id="ARBA00022475"/>
    </source>
</evidence>
<evidence type="ECO:0000256" key="4">
    <source>
        <dbReference type="ARBA" id="ARBA00022692"/>
    </source>
</evidence>
<evidence type="ECO:0000256" key="7">
    <source>
        <dbReference type="SAM" id="Phobius"/>
    </source>
</evidence>
<dbReference type="PANTHER" id="PTHR30065:SF1">
    <property type="entry name" value="SURFACE PRESENTATION OF ANTIGENS PROTEIN SPAR"/>
    <property type="match status" value="1"/>
</dbReference>
<keyword evidence="6 7" id="KW-0472">Membrane</keyword>
<evidence type="ECO:0000256" key="1">
    <source>
        <dbReference type="ARBA" id="ARBA00004651"/>
    </source>
</evidence>
<gene>
    <name evidence="8" type="ORF">ACFQDO_15680</name>
</gene>